<sequence>MRKNKRKSNNVDTLIADGTCINGDMSFSGALFVDGEINGEVKGDIEKQSVLSIGVHGKIKGNISTPFAVIFGQVDGDVYVTEKIDLKPGAKINGDLYYKVIEMNAGAEVNGKMVVVGDPKALEHKAEEAQVDNSASRDNENHQESVEAEPVKA</sequence>
<dbReference type="AlphaFoldDB" id="A0A0F6RD19"/>
<keyword evidence="4" id="KW-1185">Reference proteome</keyword>
<proteinExistence type="inferred from homology"/>
<evidence type="ECO:0000313" key="4">
    <source>
        <dbReference type="Proteomes" id="UP000034071"/>
    </source>
</evidence>
<dbReference type="Pfam" id="PF04519">
    <property type="entry name" value="Bactofilin"/>
    <property type="match status" value="1"/>
</dbReference>
<dbReference type="InterPro" id="IPR007607">
    <property type="entry name" value="BacA/B"/>
</dbReference>
<dbReference type="PANTHER" id="PTHR35024:SF4">
    <property type="entry name" value="POLYMER-FORMING CYTOSKELETAL PROTEIN"/>
    <property type="match status" value="1"/>
</dbReference>
<dbReference type="RefSeq" id="WP_046561910.1">
    <property type="nucleotide sequence ID" value="NZ_CP010975.1"/>
</dbReference>
<dbReference type="OrthoDB" id="5294247at2"/>
<dbReference type="PANTHER" id="PTHR35024">
    <property type="entry name" value="HYPOTHETICAL CYTOSOLIC PROTEIN"/>
    <property type="match status" value="1"/>
</dbReference>
<comment type="similarity">
    <text evidence="1">Belongs to the bactofilin family.</text>
</comment>
<protein>
    <submittedName>
        <fullName evidence="3">Integral membrane protein CcmA</fullName>
    </submittedName>
</protein>
<dbReference type="Proteomes" id="UP000034071">
    <property type="component" value="Chromosome"/>
</dbReference>
<evidence type="ECO:0000313" key="3">
    <source>
        <dbReference type="EMBL" id="AKE52898.1"/>
    </source>
</evidence>
<dbReference type="KEGG" id="kge:TQ33_1966"/>
<name>A0A0F6RD19_9GAMM</name>
<reference evidence="3 4" key="1">
    <citation type="submission" date="2015-02" db="EMBL/GenBank/DDBJ databases">
        <title>Complete genome sequence of Kangiella geojedonensis strain YCS-5T.</title>
        <authorList>
            <person name="Kim K.M."/>
        </authorList>
    </citation>
    <scope>NUCLEOTIDE SEQUENCE [LARGE SCALE GENOMIC DNA]</scope>
    <source>
        <strain evidence="3 4">YCS-5</strain>
    </source>
</reference>
<evidence type="ECO:0000256" key="1">
    <source>
        <dbReference type="ARBA" id="ARBA00044755"/>
    </source>
</evidence>
<dbReference type="EMBL" id="CP010975">
    <property type="protein sequence ID" value="AKE52898.1"/>
    <property type="molecule type" value="Genomic_DNA"/>
</dbReference>
<feature type="compositionally biased region" description="Basic and acidic residues" evidence="2">
    <location>
        <begin position="135"/>
        <end position="153"/>
    </location>
</feature>
<feature type="region of interest" description="Disordered" evidence="2">
    <location>
        <begin position="124"/>
        <end position="153"/>
    </location>
</feature>
<organism evidence="3 4">
    <name type="scientific">Kangiella geojedonensis</name>
    <dbReference type="NCBI Taxonomy" id="914150"/>
    <lineage>
        <taxon>Bacteria</taxon>
        <taxon>Pseudomonadati</taxon>
        <taxon>Pseudomonadota</taxon>
        <taxon>Gammaproteobacteria</taxon>
        <taxon>Kangiellales</taxon>
        <taxon>Kangiellaceae</taxon>
        <taxon>Kangiella</taxon>
    </lineage>
</organism>
<gene>
    <name evidence="3" type="ORF">TQ33_1966</name>
</gene>
<dbReference type="HOGENOM" id="CLU_072799_7_0_6"/>
<accession>A0A0F6RD19</accession>
<dbReference type="STRING" id="914150.TQ33_1966"/>
<evidence type="ECO:0000256" key="2">
    <source>
        <dbReference type="SAM" id="MobiDB-lite"/>
    </source>
</evidence>